<dbReference type="EMBL" id="PXYK01000014">
    <property type="protein sequence ID" value="PSJ58463.1"/>
    <property type="molecule type" value="Genomic_DNA"/>
</dbReference>
<feature type="transmembrane region" description="Helical" evidence="6">
    <location>
        <begin position="235"/>
        <end position="256"/>
    </location>
</feature>
<sequence>MADTVGTGARAPAMDRFSMSRLLRARETGVFVALVALCLFLAFATDGFLTSVNLLNIGRQISLLGIMAVGMTFVLISGEVDLSVGSTYAFSGLAAGMLIIAGWPLAPALIVGLLTGMAIGLINGVLSTYGRLPSLIATLGMLSMVRGAALILTNGQPVTVNVRNGADAGVLETFAFMGQGYLFGVIPMQLVFFIIVAALAWVVLSYTNFGFKVFAVGGSAKAARVSGISVNTVKICAFVLMGLLAAFAGILSLAFLPSGQAGRTGLGLELDVIAATIVGGASLSGGEGTILGTILGVLIIGVMRNGLVLMGVSPFVQELMIGLVIIIAVGIDKWTMRRRA</sequence>
<dbReference type="Proteomes" id="UP000241229">
    <property type="component" value="Unassembled WGS sequence"/>
</dbReference>
<evidence type="ECO:0000256" key="6">
    <source>
        <dbReference type="SAM" id="Phobius"/>
    </source>
</evidence>
<feature type="transmembrane region" description="Helical" evidence="6">
    <location>
        <begin position="307"/>
        <end position="331"/>
    </location>
</feature>
<dbReference type="GO" id="GO:0005886">
    <property type="term" value="C:plasma membrane"/>
    <property type="evidence" value="ECO:0007669"/>
    <property type="project" value="UniProtKB-SubCell"/>
</dbReference>
<comment type="subcellular location">
    <subcellularLocation>
        <location evidence="1">Cell membrane</location>
        <topology evidence="1">Multi-pass membrane protein</topology>
    </subcellularLocation>
</comment>
<dbReference type="Pfam" id="PF02653">
    <property type="entry name" value="BPD_transp_2"/>
    <property type="match status" value="1"/>
</dbReference>
<dbReference type="PANTHER" id="PTHR32196">
    <property type="entry name" value="ABC TRANSPORTER PERMEASE PROTEIN YPHD-RELATED-RELATED"/>
    <property type="match status" value="1"/>
</dbReference>
<keyword evidence="4 6" id="KW-1133">Transmembrane helix</keyword>
<feature type="transmembrane region" description="Helical" evidence="6">
    <location>
        <begin position="61"/>
        <end position="78"/>
    </location>
</feature>
<proteinExistence type="predicted"/>
<evidence type="ECO:0000256" key="1">
    <source>
        <dbReference type="ARBA" id="ARBA00004651"/>
    </source>
</evidence>
<feature type="transmembrane region" description="Helical" evidence="6">
    <location>
        <begin position="98"/>
        <end position="122"/>
    </location>
</feature>
<gene>
    <name evidence="7" type="ORF">C7I84_16015</name>
</gene>
<dbReference type="RefSeq" id="WP_106773202.1">
    <property type="nucleotide sequence ID" value="NZ_PXYK01000014.1"/>
</dbReference>
<dbReference type="GO" id="GO:0022857">
    <property type="term" value="F:transmembrane transporter activity"/>
    <property type="evidence" value="ECO:0007669"/>
    <property type="project" value="InterPro"/>
</dbReference>
<evidence type="ECO:0000313" key="7">
    <source>
        <dbReference type="EMBL" id="PSJ58463.1"/>
    </source>
</evidence>
<protein>
    <submittedName>
        <fullName evidence="7">ABC transporter permease</fullName>
    </submittedName>
</protein>
<dbReference type="InterPro" id="IPR001851">
    <property type="entry name" value="ABC_transp_permease"/>
</dbReference>
<evidence type="ECO:0000313" key="8">
    <source>
        <dbReference type="Proteomes" id="UP000241229"/>
    </source>
</evidence>
<dbReference type="CDD" id="cd06579">
    <property type="entry name" value="TM_PBP1_transp_AraH_like"/>
    <property type="match status" value="1"/>
</dbReference>
<accession>A0A2P7S7L7</accession>
<feature type="transmembrane region" description="Helical" evidence="6">
    <location>
        <begin position="181"/>
        <end position="204"/>
    </location>
</feature>
<feature type="transmembrane region" description="Helical" evidence="6">
    <location>
        <begin position="29"/>
        <end position="49"/>
    </location>
</feature>
<keyword evidence="8" id="KW-1185">Reference proteome</keyword>
<dbReference type="AlphaFoldDB" id="A0A2P7S7L7"/>
<organism evidence="7 8">
    <name type="scientific">Kumtagia ephedrae</name>
    <dbReference type="NCBI Taxonomy" id="2116701"/>
    <lineage>
        <taxon>Bacteria</taxon>
        <taxon>Pseudomonadati</taxon>
        <taxon>Pseudomonadota</taxon>
        <taxon>Alphaproteobacteria</taxon>
        <taxon>Hyphomicrobiales</taxon>
        <taxon>Phyllobacteriaceae</taxon>
        <taxon>Kumtagia</taxon>
    </lineage>
</organism>
<keyword evidence="5 6" id="KW-0472">Membrane</keyword>
<keyword evidence="3 6" id="KW-0812">Transmembrane</keyword>
<evidence type="ECO:0000256" key="4">
    <source>
        <dbReference type="ARBA" id="ARBA00022989"/>
    </source>
</evidence>
<dbReference type="OrthoDB" id="6384190at2"/>
<dbReference type="PANTHER" id="PTHR32196:SF72">
    <property type="entry name" value="RIBOSE IMPORT PERMEASE PROTEIN RBSC"/>
    <property type="match status" value="1"/>
</dbReference>
<feature type="transmembrane region" description="Helical" evidence="6">
    <location>
        <begin position="276"/>
        <end position="300"/>
    </location>
</feature>
<evidence type="ECO:0000256" key="5">
    <source>
        <dbReference type="ARBA" id="ARBA00023136"/>
    </source>
</evidence>
<evidence type="ECO:0000256" key="2">
    <source>
        <dbReference type="ARBA" id="ARBA00022475"/>
    </source>
</evidence>
<comment type="caution">
    <text evidence="7">The sequence shown here is derived from an EMBL/GenBank/DDBJ whole genome shotgun (WGS) entry which is preliminary data.</text>
</comment>
<keyword evidence="2" id="KW-1003">Cell membrane</keyword>
<evidence type="ECO:0000256" key="3">
    <source>
        <dbReference type="ARBA" id="ARBA00022692"/>
    </source>
</evidence>
<reference evidence="7 8" key="1">
    <citation type="submission" date="2018-03" db="EMBL/GenBank/DDBJ databases">
        <title>The draft genome of Mesorhizobium sp. 6GN-30.</title>
        <authorList>
            <person name="Liu L."/>
            <person name="Li L."/>
            <person name="Wang T."/>
            <person name="Zhang X."/>
            <person name="Liang L."/>
        </authorList>
    </citation>
    <scope>NUCLEOTIDE SEQUENCE [LARGE SCALE GENOMIC DNA]</scope>
    <source>
        <strain evidence="7 8">6GN30</strain>
    </source>
</reference>
<name>A0A2P7S7L7_9HYPH</name>